<proteinExistence type="predicted"/>
<sequence length="253" mass="28083">MNEDPQMVSVLGDSHSTLFFPTHFYAGRLGYRDSLPVRVTGRSIRAASLAGFRPGSSKLNVKEEISAALAEAQKLVLAFGQVDLELGYYYRLAIKQEEIEPTRYVEWLLAIYRDFLNGLELAPCDVALKGVNLTALSPRGFAIRYVSRIVTEGKDMTWKEAVPVVRPHVLSEDEQNAMHLAFNAGLAQLAGELGLRYFDLNEELAASPHPVLAAEPIKLADQFKTGAFDHHVADTVVARRVHYEGLLKAFDLL</sequence>
<organism evidence="1 2">
    <name type="scientific">Nesterenkonia halobia</name>
    <dbReference type="NCBI Taxonomy" id="37922"/>
    <lineage>
        <taxon>Bacteria</taxon>
        <taxon>Bacillati</taxon>
        <taxon>Actinomycetota</taxon>
        <taxon>Actinomycetes</taxon>
        <taxon>Micrococcales</taxon>
        <taxon>Micrococcaceae</taxon>
        <taxon>Nesterenkonia</taxon>
    </lineage>
</organism>
<accession>A0ABP6R808</accession>
<dbReference type="RefSeq" id="WP_344717765.1">
    <property type="nucleotide sequence ID" value="NZ_BAAAYG010000002.1"/>
</dbReference>
<protein>
    <submittedName>
        <fullName evidence="1">Uncharacterized protein</fullName>
    </submittedName>
</protein>
<reference evidence="2" key="1">
    <citation type="journal article" date="2019" name="Int. J. Syst. Evol. Microbiol.">
        <title>The Global Catalogue of Microorganisms (GCM) 10K type strain sequencing project: providing services to taxonomists for standard genome sequencing and annotation.</title>
        <authorList>
            <consortium name="The Broad Institute Genomics Platform"/>
            <consortium name="The Broad Institute Genome Sequencing Center for Infectious Disease"/>
            <person name="Wu L."/>
            <person name="Ma J."/>
        </authorList>
    </citation>
    <scope>NUCLEOTIDE SEQUENCE [LARGE SCALE GENOMIC DNA]</scope>
    <source>
        <strain evidence="2">JCM 11483</strain>
    </source>
</reference>
<evidence type="ECO:0000313" key="2">
    <source>
        <dbReference type="Proteomes" id="UP001501736"/>
    </source>
</evidence>
<name>A0ABP6R808_9MICC</name>
<dbReference type="EMBL" id="BAAAYG010000002">
    <property type="protein sequence ID" value="GAA3280498.1"/>
    <property type="molecule type" value="Genomic_DNA"/>
</dbReference>
<keyword evidence="2" id="KW-1185">Reference proteome</keyword>
<gene>
    <name evidence="1" type="ORF">GCM10020260_04860</name>
</gene>
<dbReference type="Proteomes" id="UP001501736">
    <property type="component" value="Unassembled WGS sequence"/>
</dbReference>
<comment type="caution">
    <text evidence="1">The sequence shown here is derived from an EMBL/GenBank/DDBJ whole genome shotgun (WGS) entry which is preliminary data.</text>
</comment>
<evidence type="ECO:0000313" key="1">
    <source>
        <dbReference type="EMBL" id="GAA3280498.1"/>
    </source>
</evidence>